<proteinExistence type="predicted"/>
<gene>
    <name evidence="3" type="ORF">HDK90DRAFT_513014</name>
</gene>
<evidence type="ECO:0000256" key="1">
    <source>
        <dbReference type="SAM" id="Coils"/>
    </source>
</evidence>
<comment type="caution">
    <text evidence="3">The sequence shown here is derived from an EMBL/GenBank/DDBJ whole genome shotgun (WGS) entry which is preliminary data.</text>
</comment>
<feature type="region of interest" description="Disordered" evidence="2">
    <location>
        <begin position="190"/>
        <end position="215"/>
    </location>
</feature>
<name>A0ABR1YJ21_9PEZI</name>
<protein>
    <submittedName>
        <fullName evidence="3">Uncharacterized protein</fullName>
    </submittedName>
</protein>
<evidence type="ECO:0000256" key="2">
    <source>
        <dbReference type="SAM" id="MobiDB-lite"/>
    </source>
</evidence>
<accession>A0ABR1YJ21</accession>
<dbReference type="EMBL" id="JBBWRZ010000008">
    <property type="protein sequence ID" value="KAK8230910.1"/>
    <property type="molecule type" value="Genomic_DNA"/>
</dbReference>
<feature type="coiled-coil region" evidence="1">
    <location>
        <begin position="221"/>
        <end position="252"/>
    </location>
</feature>
<dbReference type="Proteomes" id="UP001492380">
    <property type="component" value="Unassembled WGS sequence"/>
</dbReference>
<evidence type="ECO:0000313" key="4">
    <source>
        <dbReference type="Proteomes" id="UP001492380"/>
    </source>
</evidence>
<sequence length="261" mass="29817">MAPNFQQTSKLLDFTNYRNYMTAVWSHFYDQVVKRVAQFRQPASGKRDREDAEQRKNKFKRGKCCNGKQLTAIDKKLARNQNTKKQARKDIFKIPGLLVITDPDSRHTNKPLDLGNYTNYMPALWGHCSNKATEPARICADCVKGNGLFGSYKQVVGENGALWGGACTSRFAPSGTKRCSLSANYDPQYRKKRKAAEPDEDAIQQDNNSKRQRMLEIQEEKTRLMTAMNEMAARLNELHREEKALLEGVEDEGEESEDRDV</sequence>
<organism evidence="3 4">
    <name type="scientific">Phyllosticta capitalensis</name>
    <dbReference type="NCBI Taxonomy" id="121624"/>
    <lineage>
        <taxon>Eukaryota</taxon>
        <taxon>Fungi</taxon>
        <taxon>Dikarya</taxon>
        <taxon>Ascomycota</taxon>
        <taxon>Pezizomycotina</taxon>
        <taxon>Dothideomycetes</taxon>
        <taxon>Dothideomycetes incertae sedis</taxon>
        <taxon>Botryosphaeriales</taxon>
        <taxon>Phyllostictaceae</taxon>
        <taxon>Phyllosticta</taxon>
    </lineage>
</organism>
<evidence type="ECO:0000313" key="3">
    <source>
        <dbReference type="EMBL" id="KAK8230910.1"/>
    </source>
</evidence>
<keyword evidence="4" id="KW-1185">Reference proteome</keyword>
<keyword evidence="1" id="KW-0175">Coiled coil</keyword>
<reference evidence="3 4" key="1">
    <citation type="submission" date="2024-04" db="EMBL/GenBank/DDBJ databases">
        <title>Phyllosticta paracitricarpa is synonymous to the EU quarantine fungus P. citricarpa based on phylogenomic analyses.</title>
        <authorList>
            <consortium name="Lawrence Berkeley National Laboratory"/>
            <person name="Van Ingen-Buijs V.A."/>
            <person name="Van Westerhoven A.C."/>
            <person name="Haridas S."/>
            <person name="Skiadas P."/>
            <person name="Martin F."/>
            <person name="Groenewald J.Z."/>
            <person name="Crous P.W."/>
            <person name="Seidl M.F."/>
        </authorList>
    </citation>
    <scope>NUCLEOTIDE SEQUENCE [LARGE SCALE GENOMIC DNA]</scope>
    <source>
        <strain evidence="3 4">CBS 123374</strain>
    </source>
</reference>